<feature type="domain" description="SH3" evidence="4">
    <location>
        <begin position="418"/>
        <end position="491"/>
    </location>
</feature>
<accession>L8H3X2</accession>
<feature type="compositionally biased region" description="Low complexity" evidence="3">
    <location>
        <begin position="173"/>
        <end position="182"/>
    </location>
</feature>
<evidence type="ECO:0000256" key="3">
    <source>
        <dbReference type="SAM" id="MobiDB-lite"/>
    </source>
</evidence>
<feature type="compositionally biased region" description="Pro residues" evidence="3">
    <location>
        <begin position="11"/>
        <end position="23"/>
    </location>
</feature>
<dbReference type="RefSeq" id="XP_004342041.1">
    <property type="nucleotide sequence ID" value="XM_004341992.1"/>
</dbReference>
<dbReference type="InterPro" id="IPR001452">
    <property type="entry name" value="SH3_domain"/>
</dbReference>
<evidence type="ECO:0000256" key="2">
    <source>
        <dbReference type="PROSITE-ProRule" id="PRU00192"/>
    </source>
</evidence>
<feature type="region of interest" description="Disordered" evidence="3">
    <location>
        <begin position="138"/>
        <end position="327"/>
    </location>
</feature>
<keyword evidence="6" id="KW-1185">Reference proteome</keyword>
<dbReference type="AlphaFoldDB" id="L8H3X2"/>
<evidence type="ECO:0000313" key="6">
    <source>
        <dbReference type="Proteomes" id="UP000011083"/>
    </source>
</evidence>
<dbReference type="Pfam" id="PF07653">
    <property type="entry name" value="SH3_2"/>
    <property type="match status" value="1"/>
</dbReference>
<feature type="compositionally biased region" description="Basic and acidic residues" evidence="3">
    <location>
        <begin position="71"/>
        <end position="86"/>
    </location>
</feature>
<evidence type="ECO:0000313" key="5">
    <source>
        <dbReference type="EMBL" id="ELR19932.1"/>
    </source>
</evidence>
<dbReference type="GeneID" id="14920769"/>
<feature type="compositionally biased region" description="Pro residues" evidence="3">
    <location>
        <begin position="35"/>
        <end position="51"/>
    </location>
</feature>
<dbReference type="VEuPathDB" id="AmoebaDB:ACA1_112050"/>
<name>L8H3X2_ACACF</name>
<dbReference type="KEGG" id="acan:ACA1_112050"/>
<evidence type="ECO:0000259" key="4">
    <source>
        <dbReference type="PROSITE" id="PS50002"/>
    </source>
</evidence>
<dbReference type="EMBL" id="KB007926">
    <property type="protein sequence ID" value="ELR19932.1"/>
    <property type="molecule type" value="Genomic_DNA"/>
</dbReference>
<feature type="compositionally biased region" description="Polar residues" evidence="3">
    <location>
        <begin position="138"/>
        <end position="159"/>
    </location>
</feature>
<sequence length="491" mass="55113">MQSGLAASRLPSPPPSPVKPVPPRPHRATTAPHLRAPPPAPALRCQPQPPHRPLRAYDSELLVTTTKERRRQQLEWSEEKNESEGDKNEDEAEEEARLQDQFWGVIPVPLPLVPATAPVAYVPRLIVVETEPAGPAHNFQTLASPIPTATSETKMSSAPPSIRVEQDDDEEGNNAGEEVAPAVPVPPRPVLPKRHSAEPSRAKIGACTSVQPGAEPVVAVPPRPLLPKKRSTTLNSSPQLPRPTPDQEELVPVPARPRLPTRGMARSDGELMRPISPRPDEADQPKEEAGRGDEDDEAERRQSDEERPARQREEELKRRQLEQERLAPFAPKLLYSDSFYADREKQKEDSLEELRVWREEERRQAIEREREKAAKVVSIDELNVRPEGGQRQIRRSVKDDHHHRAKVVSEGRETLRREGVLLVRAIDEFKGKMLLTPDAVSSKKRKQLKFKLNDIIRVTAVNVEEGLYFGTLEKGGKAGWFPSFYVVNVVK</sequence>
<dbReference type="PROSITE" id="PS50002">
    <property type="entry name" value="SH3"/>
    <property type="match status" value="1"/>
</dbReference>
<dbReference type="SMART" id="SM00326">
    <property type="entry name" value="SH3"/>
    <property type="match status" value="1"/>
</dbReference>
<gene>
    <name evidence="5" type="ORF">ACA1_112050</name>
</gene>
<dbReference type="Gene3D" id="2.30.30.40">
    <property type="entry name" value="SH3 Domains"/>
    <property type="match status" value="1"/>
</dbReference>
<dbReference type="SUPFAM" id="SSF50044">
    <property type="entry name" value="SH3-domain"/>
    <property type="match status" value="1"/>
</dbReference>
<organism evidence="5 6">
    <name type="scientific">Acanthamoeba castellanii (strain ATCC 30010 / Neff)</name>
    <dbReference type="NCBI Taxonomy" id="1257118"/>
    <lineage>
        <taxon>Eukaryota</taxon>
        <taxon>Amoebozoa</taxon>
        <taxon>Discosea</taxon>
        <taxon>Longamoebia</taxon>
        <taxon>Centramoebida</taxon>
        <taxon>Acanthamoebidae</taxon>
        <taxon>Acanthamoeba</taxon>
    </lineage>
</organism>
<dbReference type="InterPro" id="IPR036028">
    <property type="entry name" value="SH3-like_dom_sf"/>
</dbReference>
<dbReference type="Proteomes" id="UP000011083">
    <property type="component" value="Unassembled WGS sequence"/>
</dbReference>
<proteinExistence type="predicted"/>
<reference evidence="5 6" key="1">
    <citation type="journal article" date="2013" name="Genome Biol.">
        <title>Genome of Acanthamoeba castellanii highlights extensive lateral gene transfer and early evolution of tyrosine kinase signaling.</title>
        <authorList>
            <person name="Clarke M."/>
            <person name="Lohan A.J."/>
            <person name="Liu B."/>
            <person name="Lagkouvardos I."/>
            <person name="Roy S."/>
            <person name="Zafar N."/>
            <person name="Bertelli C."/>
            <person name="Schilde C."/>
            <person name="Kianianmomeni A."/>
            <person name="Burglin T.R."/>
            <person name="Frech C."/>
            <person name="Turcotte B."/>
            <person name="Kopec K.O."/>
            <person name="Synnott J.M."/>
            <person name="Choo C."/>
            <person name="Paponov I."/>
            <person name="Finkler A."/>
            <person name="Soon Heng Tan C."/>
            <person name="Hutchins A.P."/>
            <person name="Weinmeier T."/>
            <person name="Rattei T."/>
            <person name="Chu J.S."/>
            <person name="Gimenez G."/>
            <person name="Irimia M."/>
            <person name="Rigden D.J."/>
            <person name="Fitzpatrick D.A."/>
            <person name="Lorenzo-Morales J."/>
            <person name="Bateman A."/>
            <person name="Chiu C.H."/>
            <person name="Tang P."/>
            <person name="Hegemann P."/>
            <person name="Fromm H."/>
            <person name="Raoult D."/>
            <person name="Greub G."/>
            <person name="Miranda-Saavedra D."/>
            <person name="Chen N."/>
            <person name="Nash P."/>
            <person name="Ginger M.L."/>
            <person name="Horn M."/>
            <person name="Schaap P."/>
            <person name="Caler L."/>
            <person name="Loftus B."/>
        </authorList>
    </citation>
    <scope>NUCLEOTIDE SEQUENCE [LARGE SCALE GENOMIC DNA]</scope>
    <source>
        <strain evidence="5 6">Neff</strain>
    </source>
</reference>
<feature type="compositionally biased region" description="Basic and acidic residues" evidence="3">
    <location>
        <begin position="278"/>
        <end position="325"/>
    </location>
</feature>
<keyword evidence="1 2" id="KW-0728">SH3 domain</keyword>
<feature type="region of interest" description="Disordered" evidence="3">
    <location>
        <begin position="1"/>
        <end position="97"/>
    </location>
</feature>
<protein>
    <submittedName>
        <fullName evidence="5">Variant sh3 domain containing protein</fullName>
    </submittedName>
</protein>
<evidence type="ECO:0000256" key="1">
    <source>
        <dbReference type="ARBA" id="ARBA00022443"/>
    </source>
</evidence>
<feature type="compositionally biased region" description="Low complexity" evidence="3">
    <location>
        <begin position="1"/>
        <end position="10"/>
    </location>
</feature>